<reference evidence="3 4" key="1">
    <citation type="submission" date="2017-09" db="EMBL/GenBank/DDBJ databases">
        <title>Depth-based differentiation of microbial function through sediment-hosted aquifers and enrichment of novel symbionts in the deep terrestrial subsurface.</title>
        <authorList>
            <person name="Probst A.J."/>
            <person name="Ladd B."/>
            <person name="Jarett J.K."/>
            <person name="Geller-Mcgrath D.E."/>
            <person name="Sieber C.M."/>
            <person name="Emerson J.B."/>
            <person name="Anantharaman K."/>
            <person name="Thomas B.C."/>
            <person name="Malmstrom R."/>
            <person name="Stieglmeier M."/>
            <person name="Klingl A."/>
            <person name="Woyke T."/>
            <person name="Ryan C.M."/>
            <person name="Banfield J.F."/>
        </authorList>
    </citation>
    <scope>NUCLEOTIDE SEQUENCE [LARGE SCALE GENOMIC DNA]</scope>
    <source>
        <strain evidence="3">CG11_big_fil_rev_8_21_14_0_20_43_7</strain>
    </source>
</reference>
<sequence>MNCVSYTGEQSVAVREEIFFLLMHISCIHIFQYSNKIMKRPACTTSLFLKVNALVGRWPLFDRCMVFCAHVLLFCMLGVLLLQWSTEHVLAALALHFGVLFLVALSISYILGWLCRCPRPIRELPHIKTLVQTIGTWKSFPSDHTISATLLAYAGWITFEGGVFGYGFMLSAVLVAFSRVWVGVHYPRDIIGGVSVASLVIVFSYMLYS</sequence>
<dbReference type="EMBL" id="PCWM01000022">
    <property type="protein sequence ID" value="PIR03274.1"/>
    <property type="molecule type" value="Genomic_DNA"/>
</dbReference>
<feature type="transmembrane region" description="Helical" evidence="1">
    <location>
        <begin position="190"/>
        <end position="208"/>
    </location>
</feature>
<feature type="domain" description="Phosphatidic acid phosphatase type 2/haloperoxidase" evidence="2">
    <location>
        <begin position="94"/>
        <end position="205"/>
    </location>
</feature>
<proteinExistence type="predicted"/>
<keyword evidence="1" id="KW-0472">Membrane</keyword>
<dbReference type="Pfam" id="PF01569">
    <property type="entry name" value="PAP2"/>
    <property type="match status" value="1"/>
</dbReference>
<keyword evidence="1" id="KW-1133">Transmembrane helix</keyword>
<gene>
    <name evidence="3" type="ORF">COV60_01220</name>
</gene>
<accession>A0A2H0N2Z4</accession>
<dbReference type="SUPFAM" id="SSF48317">
    <property type="entry name" value="Acid phosphatase/Vanadium-dependent haloperoxidase"/>
    <property type="match status" value="1"/>
</dbReference>
<organism evidence="3 4">
    <name type="scientific">Candidatus Magasanikbacteria bacterium CG11_big_fil_rev_8_21_14_0_20_43_7</name>
    <dbReference type="NCBI Taxonomy" id="1974654"/>
    <lineage>
        <taxon>Bacteria</taxon>
        <taxon>Candidatus Magasanikiibacteriota</taxon>
    </lineage>
</organism>
<evidence type="ECO:0000313" key="4">
    <source>
        <dbReference type="Proteomes" id="UP000229782"/>
    </source>
</evidence>
<evidence type="ECO:0000313" key="3">
    <source>
        <dbReference type="EMBL" id="PIR03274.1"/>
    </source>
</evidence>
<dbReference type="InterPro" id="IPR000326">
    <property type="entry name" value="PAP2/HPO"/>
</dbReference>
<comment type="caution">
    <text evidence="3">The sequence shown here is derived from an EMBL/GenBank/DDBJ whole genome shotgun (WGS) entry which is preliminary data.</text>
</comment>
<dbReference type="SMART" id="SM00014">
    <property type="entry name" value="acidPPc"/>
    <property type="match status" value="1"/>
</dbReference>
<feature type="transmembrane region" description="Helical" evidence="1">
    <location>
        <begin position="90"/>
        <end position="114"/>
    </location>
</feature>
<evidence type="ECO:0000256" key="1">
    <source>
        <dbReference type="SAM" id="Phobius"/>
    </source>
</evidence>
<protein>
    <recommendedName>
        <fullName evidence="2">Phosphatidic acid phosphatase type 2/haloperoxidase domain-containing protein</fullName>
    </recommendedName>
</protein>
<name>A0A2H0N2Z4_9BACT</name>
<dbReference type="Proteomes" id="UP000229782">
    <property type="component" value="Unassembled WGS sequence"/>
</dbReference>
<dbReference type="PANTHER" id="PTHR14969">
    <property type="entry name" value="SPHINGOSINE-1-PHOSPHATE PHOSPHOHYDROLASE"/>
    <property type="match status" value="1"/>
</dbReference>
<evidence type="ECO:0000259" key="2">
    <source>
        <dbReference type="SMART" id="SM00014"/>
    </source>
</evidence>
<dbReference type="InterPro" id="IPR036938">
    <property type="entry name" value="PAP2/HPO_sf"/>
</dbReference>
<feature type="transmembrane region" description="Helical" evidence="1">
    <location>
        <begin position="163"/>
        <end position="184"/>
    </location>
</feature>
<dbReference type="AlphaFoldDB" id="A0A2H0N2Z4"/>
<feature type="transmembrane region" description="Helical" evidence="1">
    <location>
        <begin position="64"/>
        <end position="84"/>
    </location>
</feature>
<keyword evidence="1" id="KW-0812">Transmembrane</keyword>
<dbReference type="PANTHER" id="PTHR14969:SF13">
    <property type="entry name" value="AT30094P"/>
    <property type="match status" value="1"/>
</dbReference>
<dbReference type="Gene3D" id="1.20.144.10">
    <property type="entry name" value="Phosphatidic acid phosphatase type 2/haloperoxidase"/>
    <property type="match status" value="1"/>
</dbReference>